<dbReference type="Pfam" id="PF07715">
    <property type="entry name" value="Plug"/>
    <property type="match status" value="1"/>
</dbReference>
<evidence type="ECO:0000313" key="10">
    <source>
        <dbReference type="Proteomes" id="UP000322362"/>
    </source>
</evidence>
<accession>A0A5D4HD05</accession>
<dbReference type="SUPFAM" id="SSF56935">
    <property type="entry name" value="Porins"/>
    <property type="match status" value="1"/>
</dbReference>
<evidence type="ECO:0000256" key="5">
    <source>
        <dbReference type="ARBA" id="ARBA00023136"/>
    </source>
</evidence>
<comment type="similarity">
    <text evidence="7">Belongs to the TonB-dependent receptor family.</text>
</comment>
<dbReference type="NCBIfam" id="TIGR04057">
    <property type="entry name" value="SusC_RagA_signa"/>
    <property type="match status" value="1"/>
</dbReference>
<sequence>MLRKWRLDNYPTAMALMLLLSILLLPIQPAFSAAQPQYQVTGLILDEGGKPLEGVTVSLSNSTVSTLTDQDGTFSIRLVAPTGSLLFTAVGYLDHTLEVKADDNVKVSLTPDDRQLDEVVVIGYGTVRKRDLTGSVTSVKSEDIVRSPAHNPLEAIQGQVPGLDITRNSGSATSGVNMNIRGKRSLSTAEDEYGNAIANNPLVIIDGMQGGNISDIHPQDIESIEVLKDASSTAIYGSQGANGVIIVTTKRGKTGAPKINFNTYVGVNGWAQYPEMQTGEDYIQLRREAAKAAGQWEDSDDDQSLFTAGEWAALQNNQWVNWKDEVFKNGVVQNHQLSISGGTDNTTALLSGGYYRELGSFKNDALDKFNLRLNVDQNIGSFVKVGTSSQVTHYDGSNRADNVLWRATTNVPLGLPYDDEGNVILWPLGREGKVSPLADEANEYTAQHRIANTNLITNGFAEIKPFNGFSVRSNLGVNLFYNKNNDFESQSSIDRAGEFPDSKASILNTNKSFITWDNIINYTFDVAKHNVTLTALSSWTQSKFNSSYMEGTGQLVAEQLWHNIGANEKESYVIRSGYTQNQTMSYAFRANYSYQGKYLLTLSNRWDGASRLSTGNKWAMFPSVAAAWRVSDETWFTVPKVDDFKIRLSYGQTGNSGISPYGTQSGLTAFSNAGFQDQGFTYYTYNALIGNRDLGWERSASWNLGADLRLFSNRINLVVDLYNTKTTDILLPRTLPTSMGSGNNNPFQIYQNIGSSRNRGVEVVLNTKNIDKTFKWNSDFTFGANKEEILDLIDGRDIIGATTRETESLLIGRPLQSFYTFKRLGIWQAHEADEAATYFKDAAKTQPFQPGDIKLADLNGDNVIDDLNDVTYIGTTSPRWTLGFNNSFSYKNFDLNVYAIARWGQMMEYDFTASYDPQGKGNHPAYLDYWTAENPSNDFPRPNLTNFYNYLGYQSYNYIDGSYIKLKTVTVGYRLPKSFTERAGLNGVRLYLSGNNLFSWAKSDFVQDYDAERGGSAKSPLLRQFVFGINLDL</sequence>
<dbReference type="InterPro" id="IPR037066">
    <property type="entry name" value="Plug_dom_sf"/>
</dbReference>
<evidence type="ECO:0000256" key="1">
    <source>
        <dbReference type="ARBA" id="ARBA00004571"/>
    </source>
</evidence>
<dbReference type="InterPro" id="IPR036942">
    <property type="entry name" value="Beta-barrel_TonB_sf"/>
</dbReference>
<dbReference type="Gene3D" id="2.40.170.20">
    <property type="entry name" value="TonB-dependent receptor, beta-barrel domain"/>
    <property type="match status" value="1"/>
</dbReference>
<feature type="domain" description="TonB-dependent receptor plug" evidence="8">
    <location>
        <begin position="129"/>
        <end position="244"/>
    </location>
</feature>
<reference evidence="9 10" key="1">
    <citation type="submission" date="2019-08" db="EMBL/GenBank/DDBJ databases">
        <title>Phlebobacter frassis gen. nov. sp. nov., a new member of family Sphingobacteriaceae isolated from sand fly rearing media.</title>
        <authorList>
            <person name="Kakumanu M.L."/>
            <person name="Marayati B.F."/>
            <person name="Wada-Katsumata A."/>
            <person name="Wasserberg G."/>
            <person name="Schal C."/>
            <person name="Apperson C.S."/>
            <person name="Ponnusamy L."/>
        </authorList>
    </citation>
    <scope>NUCLEOTIDE SEQUENCE [LARGE SCALE GENOMIC DNA]</scope>
    <source>
        <strain evidence="9 10">SSI9</strain>
    </source>
</reference>
<proteinExistence type="inferred from homology"/>
<gene>
    <name evidence="9" type="ORF">FXV77_01705</name>
</gene>
<evidence type="ECO:0000256" key="6">
    <source>
        <dbReference type="ARBA" id="ARBA00023237"/>
    </source>
</evidence>
<keyword evidence="2 7" id="KW-0813">Transport</keyword>
<evidence type="ECO:0000256" key="3">
    <source>
        <dbReference type="ARBA" id="ARBA00022452"/>
    </source>
</evidence>
<dbReference type="InterPro" id="IPR023996">
    <property type="entry name" value="TonB-dep_OMP_SusC/RagA"/>
</dbReference>
<evidence type="ECO:0000256" key="4">
    <source>
        <dbReference type="ARBA" id="ARBA00022692"/>
    </source>
</evidence>
<dbReference type="InterPro" id="IPR012910">
    <property type="entry name" value="Plug_dom"/>
</dbReference>
<dbReference type="Gene3D" id="2.170.130.10">
    <property type="entry name" value="TonB-dependent receptor, plug domain"/>
    <property type="match status" value="1"/>
</dbReference>
<dbReference type="GO" id="GO:0009279">
    <property type="term" value="C:cell outer membrane"/>
    <property type="evidence" value="ECO:0007669"/>
    <property type="project" value="UniProtKB-SubCell"/>
</dbReference>
<protein>
    <submittedName>
        <fullName evidence="9">TonB-dependent receptor</fullName>
    </submittedName>
</protein>
<dbReference type="Proteomes" id="UP000322362">
    <property type="component" value="Unassembled WGS sequence"/>
</dbReference>
<evidence type="ECO:0000256" key="2">
    <source>
        <dbReference type="ARBA" id="ARBA00022448"/>
    </source>
</evidence>
<comment type="caution">
    <text evidence="9">The sequence shown here is derived from an EMBL/GenBank/DDBJ whole genome shotgun (WGS) entry which is preliminary data.</text>
</comment>
<dbReference type="InterPro" id="IPR008969">
    <property type="entry name" value="CarboxyPept-like_regulatory"/>
</dbReference>
<keyword evidence="9" id="KW-0675">Receptor</keyword>
<dbReference type="Gene3D" id="2.60.40.1120">
    <property type="entry name" value="Carboxypeptidase-like, regulatory domain"/>
    <property type="match status" value="1"/>
</dbReference>
<dbReference type="NCBIfam" id="TIGR04056">
    <property type="entry name" value="OMP_RagA_SusC"/>
    <property type="match status" value="1"/>
</dbReference>
<keyword evidence="10" id="KW-1185">Reference proteome</keyword>
<organism evidence="9 10">
    <name type="scientific">Sphingobacterium phlebotomi</name>
    <dbReference type="NCBI Taxonomy" id="2605433"/>
    <lineage>
        <taxon>Bacteria</taxon>
        <taxon>Pseudomonadati</taxon>
        <taxon>Bacteroidota</taxon>
        <taxon>Sphingobacteriia</taxon>
        <taxon>Sphingobacteriales</taxon>
        <taxon>Sphingobacteriaceae</taxon>
        <taxon>Sphingobacterium</taxon>
    </lineage>
</organism>
<dbReference type="PROSITE" id="PS52016">
    <property type="entry name" value="TONB_DEPENDENT_REC_3"/>
    <property type="match status" value="1"/>
</dbReference>
<dbReference type="Pfam" id="PF13715">
    <property type="entry name" value="CarbopepD_reg_2"/>
    <property type="match status" value="1"/>
</dbReference>
<name>A0A5D4HD05_9SPHI</name>
<keyword evidence="6 7" id="KW-0998">Cell outer membrane</keyword>
<keyword evidence="3 7" id="KW-1134">Transmembrane beta strand</keyword>
<evidence type="ECO:0000256" key="7">
    <source>
        <dbReference type="PROSITE-ProRule" id="PRU01360"/>
    </source>
</evidence>
<dbReference type="AlphaFoldDB" id="A0A5D4HD05"/>
<dbReference type="RefSeq" id="WP_148917488.1">
    <property type="nucleotide sequence ID" value="NZ_VTAV01000001.1"/>
</dbReference>
<keyword evidence="5 7" id="KW-0472">Membrane</keyword>
<comment type="subcellular location">
    <subcellularLocation>
        <location evidence="1 7">Cell outer membrane</location>
        <topology evidence="1 7">Multi-pass membrane protein</topology>
    </subcellularLocation>
</comment>
<evidence type="ECO:0000259" key="8">
    <source>
        <dbReference type="Pfam" id="PF07715"/>
    </source>
</evidence>
<keyword evidence="4 7" id="KW-0812">Transmembrane</keyword>
<dbReference type="EMBL" id="VTAV01000001">
    <property type="protein sequence ID" value="TYR38023.1"/>
    <property type="molecule type" value="Genomic_DNA"/>
</dbReference>
<dbReference type="InterPro" id="IPR039426">
    <property type="entry name" value="TonB-dep_rcpt-like"/>
</dbReference>
<evidence type="ECO:0000313" key="9">
    <source>
        <dbReference type="EMBL" id="TYR38023.1"/>
    </source>
</evidence>
<dbReference type="InterPro" id="IPR023997">
    <property type="entry name" value="TonB-dep_OMP_SusC/RagA_CS"/>
</dbReference>
<dbReference type="SUPFAM" id="SSF49464">
    <property type="entry name" value="Carboxypeptidase regulatory domain-like"/>
    <property type="match status" value="1"/>
</dbReference>